<reference evidence="2" key="1">
    <citation type="journal article" date="2019" name="Int. J. Syst. Evol. Microbiol.">
        <title>The Global Catalogue of Microorganisms (GCM) 10K type strain sequencing project: providing services to taxonomists for standard genome sequencing and annotation.</title>
        <authorList>
            <consortium name="The Broad Institute Genomics Platform"/>
            <consortium name="The Broad Institute Genome Sequencing Center for Infectious Disease"/>
            <person name="Wu L."/>
            <person name="Ma J."/>
        </authorList>
    </citation>
    <scope>NUCLEOTIDE SEQUENCE [LARGE SCALE GENOMIC DNA]</scope>
    <source>
        <strain evidence="2">CGMCC 1.12750</strain>
    </source>
</reference>
<dbReference type="Proteomes" id="UP001596516">
    <property type="component" value="Unassembled WGS sequence"/>
</dbReference>
<gene>
    <name evidence="1" type="ORF">ACFQXB_15240</name>
</gene>
<proteinExistence type="predicted"/>
<evidence type="ECO:0000313" key="2">
    <source>
        <dbReference type="Proteomes" id="UP001596516"/>
    </source>
</evidence>
<sequence length="93" mass="9977">MPAPPRILPPGDQAPSLRIGADLPRLAQTATGAMIRCAAVTQSEAEEIWIAHARALRARLSGLRPRPEGGLSSAWLLSCDLMGGIWPPEEVVW</sequence>
<accession>A0ABW2UN70</accession>
<protein>
    <submittedName>
        <fullName evidence="1">Uncharacterized protein</fullName>
    </submittedName>
</protein>
<dbReference type="EMBL" id="JBHTFQ010000008">
    <property type="protein sequence ID" value="MFC7705545.1"/>
    <property type="molecule type" value="Genomic_DNA"/>
</dbReference>
<comment type="caution">
    <text evidence="1">The sequence shown here is derived from an EMBL/GenBank/DDBJ whole genome shotgun (WGS) entry which is preliminary data.</text>
</comment>
<keyword evidence="2" id="KW-1185">Reference proteome</keyword>
<organism evidence="1 2">
    <name type="scientific">Plastorhodobacter daqingensis</name>
    <dbReference type="NCBI Taxonomy" id="1387281"/>
    <lineage>
        <taxon>Bacteria</taxon>
        <taxon>Pseudomonadati</taxon>
        <taxon>Pseudomonadota</taxon>
        <taxon>Alphaproteobacteria</taxon>
        <taxon>Rhodobacterales</taxon>
        <taxon>Paracoccaceae</taxon>
        <taxon>Plastorhodobacter</taxon>
    </lineage>
</organism>
<name>A0ABW2UN70_9RHOB</name>
<dbReference type="RefSeq" id="WP_377405563.1">
    <property type="nucleotide sequence ID" value="NZ_JBHTFQ010000008.1"/>
</dbReference>
<evidence type="ECO:0000313" key="1">
    <source>
        <dbReference type="EMBL" id="MFC7705545.1"/>
    </source>
</evidence>